<reference evidence="3" key="1">
    <citation type="submission" date="2016-10" db="EMBL/GenBank/DDBJ databases">
        <authorList>
            <person name="Varghese N."/>
            <person name="Submissions S."/>
        </authorList>
    </citation>
    <scope>NUCLEOTIDE SEQUENCE [LARGE SCALE GENOMIC DNA]</scope>
    <source>
        <strain evidence="3">SP</strain>
    </source>
</reference>
<protein>
    <submittedName>
        <fullName evidence="2">Fructosamine-3-kinase</fullName>
    </submittedName>
</protein>
<dbReference type="SUPFAM" id="SSF56112">
    <property type="entry name" value="Protein kinase-like (PK-like)"/>
    <property type="match status" value="1"/>
</dbReference>
<dbReference type="InterPro" id="IPR011009">
    <property type="entry name" value="Kinase-like_dom_sf"/>
</dbReference>
<evidence type="ECO:0000259" key="1">
    <source>
        <dbReference type="Pfam" id="PF01636"/>
    </source>
</evidence>
<name>A0A1H3HZH5_9BACI</name>
<keyword evidence="2" id="KW-0808">Transferase</keyword>
<organism evidence="2 3">
    <name type="scientific">Evansella caseinilytica</name>
    <dbReference type="NCBI Taxonomy" id="1503961"/>
    <lineage>
        <taxon>Bacteria</taxon>
        <taxon>Bacillati</taxon>
        <taxon>Bacillota</taxon>
        <taxon>Bacilli</taxon>
        <taxon>Bacillales</taxon>
        <taxon>Bacillaceae</taxon>
        <taxon>Evansella</taxon>
    </lineage>
</organism>
<dbReference type="Pfam" id="PF01636">
    <property type="entry name" value="APH"/>
    <property type="match status" value="1"/>
</dbReference>
<feature type="domain" description="Aminoglycoside phosphotransferase" evidence="1">
    <location>
        <begin position="30"/>
        <end position="259"/>
    </location>
</feature>
<dbReference type="AlphaFoldDB" id="A0A1H3HZH5"/>
<evidence type="ECO:0000313" key="2">
    <source>
        <dbReference type="EMBL" id="SDY20843.1"/>
    </source>
</evidence>
<gene>
    <name evidence="2" type="ORF">SAMN05421736_101664</name>
</gene>
<dbReference type="EMBL" id="FNPI01000001">
    <property type="protein sequence ID" value="SDY20843.1"/>
    <property type="molecule type" value="Genomic_DNA"/>
</dbReference>
<dbReference type="Gene3D" id="3.90.1200.10">
    <property type="match status" value="1"/>
</dbReference>
<evidence type="ECO:0000313" key="3">
    <source>
        <dbReference type="Proteomes" id="UP000198935"/>
    </source>
</evidence>
<dbReference type="STRING" id="1503961.SAMN05421736_101664"/>
<dbReference type="PANTHER" id="PTHR21310:SF15">
    <property type="entry name" value="AMINOGLYCOSIDE PHOSPHOTRANSFERASE DOMAIN-CONTAINING PROTEIN"/>
    <property type="match status" value="1"/>
</dbReference>
<dbReference type="Proteomes" id="UP000198935">
    <property type="component" value="Unassembled WGS sequence"/>
</dbReference>
<accession>A0A1H3HZH5</accession>
<keyword evidence="2" id="KW-0418">Kinase</keyword>
<dbReference type="GO" id="GO:0016301">
    <property type="term" value="F:kinase activity"/>
    <property type="evidence" value="ECO:0007669"/>
    <property type="project" value="UniProtKB-KW"/>
</dbReference>
<proteinExistence type="predicted"/>
<dbReference type="InterPro" id="IPR002575">
    <property type="entry name" value="Aminoglycoside_PTrfase"/>
</dbReference>
<sequence length="330" mass="38000">MKSKTKSRMTPEQIKAVTTLHFPNAERLRIKELTDGMFNAAYLIEGSGVLEKGVVLKVGPESTVEILTYEQDILRTEVKVYNLLKDKPIPTPIVYAYDFTHKHIPCDYFFMEKLDGQTWKSCGRKIKKGDRPALMRDLGRCNAAVHSVEGNWFGYIKDDKRFHFDSWGKAFTSMMNDILNDGRMRGDKLPYAEIDNILKSHRSLLDAVTVPKLVDFDMWAGNVFLKKNGAFHITGVVDFERCFFGDPYADFTSAMMLFSDVEKEQDFCTGYSEISGLPVTIGEDDRVRMNLYRLYMAVIMMVETYRYNKAYAMMAKSYFKGQINKLIQKL</sequence>
<dbReference type="PANTHER" id="PTHR21310">
    <property type="entry name" value="AMINOGLYCOSIDE PHOSPHOTRANSFERASE-RELATED-RELATED"/>
    <property type="match status" value="1"/>
</dbReference>
<dbReference type="InterPro" id="IPR051678">
    <property type="entry name" value="AGP_Transferase"/>
</dbReference>
<keyword evidence="3" id="KW-1185">Reference proteome</keyword>
<dbReference type="Gene3D" id="3.30.200.20">
    <property type="entry name" value="Phosphorylase Kinase, domain 1"/>
    <property type="match status" value="1"/>
</dbReference>